<comment type="similarity">
    <text evidence="1">Belongs to the YciI family.</text>
</comment>
<evidence type="ECO:0000313" key="3">
    <source>
        <dbReference type="EMBL" id="MBC5993206.1"/>
    </source>
</evidence>
<evidence type="ECO:0000256" key="1">
    <source>
        <dbReference type="ARBA" id="ARBA00007689"/>
    </source>
</evidence>
<protein>
    <submittedName>
        <fullName evidence="3">YciI family protein</fullName>
    </submittedName>
</protein>
<dbReference type="Pfam" id="PF03795">
    <property type="entry name" value="YCII"/>
    <property type="match status" value="1"/>
</dbReference>
<evidence type="ECO:0000313" key="4">
    <source>
        <dbReference type="Proteomes" id="UP000603640"/>
    </source>
</evidence>
<organism evidence="3 4">
    <name type="scientific">Pontibacter cellulosilyticus</name>
    <dbReference type="NCBI Taxonomy" id="1720253"/>
    <lineage>
        <taxon>Bacteria</taxon>
        <taxon>Pseudomonadati</taxon>
        <taxon>Bacteroidota</taxon>
        <taxon>Cytophagia</taxon>
        <taxon>Cytophagales</taxon>
        <taxon>Hymenobacteraceae</taxon>
        <taxon>Pontibacter</taxon>
    </lineage>
</organism>
<dbReference type="Gene3D" id="3.30.70.1060">
    <property type="entry name" value="Dimeric alpha+beta barrel"/>
    <property type="match status" value="1"/>
</dbReference>
<reference evidence="3" key="1">
    <citation type="submission" date="2020-08" db="EMBL/GenBank/DDBJ databases">
        <title>Pontibacter sp. SD6 16S ribosomal RNA gene Genome sequencing and assembly.</title>
        <authorList>
            <person name="Kang M."/>
        </authorList>
    </citation>
    <scope>NUCLEOTIDE SEQUENCE</scope>
    <source>
        <strain evidence="3">SD6</strain>
    </source>
</reference>
<dbReference type="InterPro" id="IPR011008">
    <property type="entry name" value="Dimeric_a/b-barrel"/>
</dbReference>
<dbReference type="EMBL" id="JACRVF010000002">
    <property type="protein sequence ID" value="MBC5993206.1"/>
    <property type="molecule type" value="Genomic_DNA"/>
</dbReference>
<proteinExistence type="inferred from homology"/>
<dbReference type="RefSeq" id="WP_187067209.1">
    <property type="nucleotide sequence ID" value="NZ_JACRVF010000002.1"/>
</dbReference>
<dbReference type="InterPro" id="IPR005545">
    <property type="entry name" value="YCII"/>
</dbReference>
<dbReference type="PANTHER" id="PTHR33606">
    <property type="entry name" value="PROTEIN YCII"/>
    <property type="match status" value="1"/>
</dbReference>
<dbReference type="PANTHER" id="PTHR33606:SF3">
    <property type="entry name" value="PROTEIN YCII"/>
    <property type="match status" value="1"/>
</dbReference>
<dbReference type="NCBIfam" id="NF009508">
    <property type="entry name" value="PRK12866.1"/>
    <property type="match status" value="1"/>
</dbReference>
<keyword evidence="4" id="KW-1185">Reference proteome</keyword>
<evidence type="ECO:0000259" key="2">
    <source>
        <dbReference type="Pfam" id="PF03795"/>
    </source>
</evidence>
<gene>
    <name evidence="3" type="ORF">H8S84_10205</name>
</gene>
<sequence>MYYILFYATVENYIEKRAPYRTEHLALAQQARQDGHLVMAGALAEPADGAVLVFKGDSAGVAEDFAKNDPYVKNGLISEWKVRPWTVVIGG</sequence>
<accession>A0A923SJX4</accession>
<dbReference type="SUPFAM" id="SSF54909">
    <property type="entry name" value="Dimeric alpha+beta barrel"/>
    <property type="match status" value="1"/>
</dbReference>
<name>A0A923SJX4_9BACT</name>
<dbReference type="Proteomes" id="UP000603640">
    <property type="component" value="Unassembled WGS sequence"/>
</dbReference>
<feature type="domain" description="YCII-related" evidence="2">
    <location>
        <begin position="1"/>
        <end position="86"/>
    </location>
</feature>
<comment type="caution">
    <text evidence="3">The sequence shown here is derived from an EMBL/GenBank/DDBJ whole genome shotgun (WGS) entry which is preliminary data.</text>
</comment>
<dbReference type="InterPro" id="IPR051807">
    <property type="entry name" value="Sec-metab_biosynth-assoc"/>
</dbReference>
<dbReference type="AlphaFoldDB" id="A0A923SJX4"/>